<gene>
    <name evidence="2" type="primary">AF_1815</name>
    <name evidence="2" type="ORF">g.120378</name>
</gene>
<feature type="region of interest" description="Disordered" evidence="1">
    <location>
        <begin position="13"/>
        <end position="54"/>
    </location>
</feature>
<feature type="compositionally biased region" description="Low complexity" evidence="1">
    <location>
        <begin position="43"/>
        <end position="54"/>
    </location>
</feature>
<sequence>FFLVCSLAEGSQNLHSHPLPPHPQQRSPDTPPPTADASRVGMSSASASTPSLQSSGMLSREQLLHLFNRFSFLTSLPDVKKRIKEAVKDKQESVAVTTTIQEEIFLEMGIDPGFGIACLGKVNATYENDRDFMIQFYRFVAREELACDEAELEPVDFAEKMHTLQKLQEQQLEMLKFIRKFHQDDQIVILEKLHRQMQNANFDNSAAVLTSEQIRSLSGHELHLLPTK</sequence>
<feature type="compositionally biased region" description="Pro residues" evidence="1">
    <location>
        <begin position="18"/>
        <end position="34"/>
    </location>
</feature>
<name>A0A1D1XZJ0_9ARAE</name>
<proteinExistence type="predicted"/>
<dbReference type="GO" id="GO:0008483">
    <property type="term" value="F:transaminase activity"/>
    <property type="evidence" value="ECO:0007669"/>
    <property type="project" value="UniProtKB-KW"/>
</dbReference>
<dbReference type="EMBL" id="GDJX01020131">
    <property type="protein sequence ID" value="JAT47805.1"/>
    <property type="molecule type" value="Transcribed_RNA"/>
</dbReference>
<dbReference type="PANTHER" id="PTHR36763">
    <property type="entry name" value="EXPRESSED PROTEIN"/>
    <property type="match status" value="1"/>
</dbReference>
<dbReference type="AlphaFoldDB" id="A0A1D1XZJ0"/>
<organism evidence="2">
    <name type="scientific">Anthurium amnicola</name>
    <dbReference type="NCBI Taxonomy" id="1678845"/>
    <lineage>
        <taxon>Eukaryota</taxon>
        <taxon>Viridiplantae</taxon>
        <taxon>Streptophyta</taxon>
        <taxon>Embryophyta</taxon>
        <taxon>Tracheophyta</taxon>
        <taxon>Spermatophyta</taxon>
        <taxon>Magnoliopsida</taxon>
        <taxon>Liliopsida</taxon>
        <taxon>Araceae</taxon>
        <taxon>Pothoideae</taxon>
        <taxon>Potheae</taxon>
        <taxon>Anthurium</taxon>
    </lineage>
</organism>
<evidence type="ECO:0000256" key="1">
    <source>
        <dbReference type="SAM" id="MobiDB-lite"/>
    </source>
</evidence>
<dbReference type="PANTHER" id="PTHR36763:SF1">
    <property type="entry name" value="EXPRESSED PROTEIN"/>
    <property type="match status" value="1"/>
</dbReference>
<evidence type="ECO:0000313" key="2">
    <source>
        <dbReference type="EMBL" id="JAT47805.1"/>
    </source>
</evidence>
<keyword evidence="2" id="KW-0032">Aminotransferase</keyword>
<accession>A0A1D1XZJ0</accession>
<protein>
    <submittedName>
        <fullName evidence="2">Putative aminotransferase AF_1815</fullName>
    </submittedName>
</protein>
<keyword evidence="2" id="KW-0808">Transferase</keyword>
<feature type="non-terminal residue" evidence="2">
    <location>
        <position position="1"/>
    </location>
</feature>
<reference evidence="2" key="1">
    <citation type="submission" date="2015-07" db="EMBL/GenBank/DDBJ databases">
        <title>Transcriptome Assembly of Anthurium amnicola.</title>
        <authorList>
            <person name="Suzuki J."/>
        </authorList>
    </citation>
    <scope>NUCLEOTIDE SEQUENCE</scope>
</reference>